<accession>A0ABW7X7C2</accession>
<gene>
    <name evidence="3" type="ORF">ACH49W_26215</name>
</gene>
<sequence>MTNPSGVQSPPPAEPFQRQSVATGISITAAVMLLVLAAVSVLEGVSAIAKDEIYVAGVDYVYRFDSTTWGWVHLILGIVGVICALGLLFGTTWGRYAAVAVAVLVIIANFLSLPYYPLWSLLVIALSVVVIWAVTAWQPQL</sequence>
<protein>
    <submittedName>
        <fullName evidence="3">Acetyltransferase</fullName>
    </submittedName>
</protein>
<evidence type="ECO:0000313" key="3">
    <source>
        <dbReference type="EMBL" id="MFI2476892.1"/>
    </source>
</evidence>
<dbReference type="Pfam" id="PF23636">
    <property type="entry name" value="DUF7144"/>
    <property type="match status" value="1"/>
</dbReference>
<dbReference type="InterPro" id="IPR055568">
    <property type="entry name" value="DUF7144"/>
</dbReference>
<comment type="caution">
    <text evidence="3">The sequence shown here is derived from an EMBL/GenBank/DDBJ whole genome shotgun (WGS) entry which is preliminary data.</text>
</comment>
<dbReference type="Proteomes" id="UP001611415">
    <property type="component" value="Unassembled WGS sequence"/>
</dbReference>
<evidence type="ECO:0000259" key="2">
    <source>
        <dbReference type="Pfam" id="PF23636"/>
    </source>
</evidence>
<feature type="transmembrane region" description="Helical" evidence="1">
    <location>
        <begin position="21"/>
        <end position="49"/>
    </location>
</feature>
<evidence type="ECO:0000256" key="1">
    <source>
        <dbReference type="SAM" id="Phobius"/>
    </source>
</evidence>
<keyword evidence="1" id="KW-0812">Transmembrane</keyword>
<keyword evidence="4" id="KW-1185">Reference proteome</keyword>
<name>A0ABW7X7C2_9NOCA</name>
<dbReference type="RefSeq" id="WP_068058022.1">
    <property type="nucleotide sequence ID" value="NZ_JBEYCD010000011.1"/>
</dbReference>
<keyword evidence="1" id="KW-0472">Membrane</keyword>
<proteinExistence type="predicted"/>
<evidence type="ECO:0000313" key="4">
    <source>
        <dbReference type="Proteomes" id="UP001611415"/>
    </source>
</evidence>
<feature type="transmembrane region" description="Helical" evidence="1">
    <location>
        <begin position="96"/>
        <end position="112"/>
    </location>
</feature>
<feature type="transmembrane region" description="Helical" evidence="1">
    <location>
        <begin position="69"/>
        <end position="89"/>
    </location>
</feature>
<reference evidence="3 4" key="1">
    <citation type="submission" date="2024-10" db="EMBL/GenBank/DDBJ databases">
        <title>The Natural Products Discovery Center: Release of the First 8490 Sequenced Strains for Exploring Actinobacteria Biosynthetic Diversity.</title>
        <authorList>
            <person name="Kalkreuter E."/>
            <person name="Kautsar S.A."/>
            <person name="Yang D."/>
            <person name="Bader C.D."/>
            <person name="Teijaro C.N."/>
            <person name="Fluegel L."/>
            <person name="Davis C.M."/>
            <person name="Simpson J.R."/>
            <person name="Lauterbach L."/>
            <person name="Steele A.D."/>
            <person name="Gui C."/>
            <person name="Meng S."/>
            <person name="Li G."/>
            <person name="Viehrig K."/>
            <person name="Ye F."/>
            <person name="Su P."/>
            <person name="Kiefer A.F."/>
            <person name="Nichols A."/>
            <person name="Cepeda A.J."/>
            <person name="Yan W."/>
            <person name="Fan B."/>
            <person name="Jiang Y."/>
            <person name="Adhikari A."/>
            <person name="Zheng C.-J."/>
            <person name="Schuster L."/>
            <person name="Cowan T.M."/>
            <person name="Smanski M.J."/>
            <person name="Chevrette M.G."/>
            <person name="De Carvalho L.P.S."/>
            <person name="Shen B."/>
        </authorList>
    </citation>
    <scope>NUCLEOTIDE SEQUENCE [LARGE SCALE GENOMIC DNA]</scope>
    <source>
        <strain evidence="3 4">NPDC019275</strain>
    </source>
</reference>
<feature type="domain" description="DUF7144" evidence="2">
    <location>
        <begin position="27"/>
        <end position="138"/>
    </location>
</feature>
<keyword evidence="1" id="KW-1133">Transmembrane helix</keyword>
<feature type="transmembrane region" description="Helical" evidence="1">
    <location>
        <begin position="118"/>
        <end position="137"/>
    </location>
</feature>
<dbReference type="EMBL" id="JBIRYO010000020">
    <property type="protein sequence ID" value="MFI2476892.1"/>
    <property type="molecule type" value="Genomic_DNA"/>
</dbReference>
<organism evidence="3 4">
    <name type="scientific">Nocardia xishanensis</name>
    <dbReference type="NCBI Taxonomy" id="238964"/>
    <lineage>
        <taxon>Bacteria</taxon>
        <taxon>Bacillati</taxon>
        <taxon>Actinomycetota</taxon>
        <taxon>Actinomycetes</taxon>
        <taxon>Mycobacteriales</taxon>
        <taxon>Nocardiaceae</taxon>
        <taxon>Nocardia</taxon>
    </lineage>
</organism>